<dbReference type="Pfam" id="PF00534">
    <property type="entry name" value="Glycos_transf_1"/>
    <property type="match status" value="1"/>
</dbReference>
<accession>A0ABR5P586</accession>
<evidence type="ECO:0000259" key="2">
    <source>
        <dbReference type="Pfam" id="PF00534"/>
    </source>
</evidence>
<organism evidence="3 4">
    <name type="scientific">Companilactobacillus futsaii JCM 17355</name>
    <dbReference type="NCBI Taxonomy" id="1423818"/>
    <lineage>
        <taxon>Bacteria</taxon>
        <taxon>Bacillati</taxon>
        <taxon>Bacillota</taxon>
        <taxon>Bacilli</taxon>
        <taxon>Lactobacillales</taxon>
        <taxon>Lactobacillaceae</taxon>
        <taxon>Companilactobacillus</taxon>
    </lineage>
</organism>
<feature type="domain" description="Glycosyl transferase family 1" evidence="2">
    <location>
        <begin position="198"/>
        <end position="356"/>
    </location>
</feature>
<dbReference type="Proteomes" id="UP000051379">
    <property type="component" value="Unassembled WGS sequence"/>
</dbReference>
<dbReference type="EMBL" id="AZDO01000114">
    <property type="protein sequence ID" value="KRK92131.1"/>
    <property type="molecule type" value="Genomic_DNA"/>
</dbReference>
<evidence type="ECO:0000256" key="1">
    <source>
        <dbReference type="ARBA" id="ARBA00022679"/>
    </source>
</evidence>
<dbReference type="Gene3D" id="3.40.50.2000">
    <property type="entry name" value="Glycogen Phosphorylase B"/>
    <property type="match status" value="1"/>
</dbReference>
<name>A0ABR5P586_9LACO</name>
<dbReference type="InterPro" id="IPR001296">
    <property type="entry name" value="Glyco_trans_1"/>
</dbReference>
<dbReference type="RefSeq" id="WP_057814737.1">
    <property type="nucleotide sequence ID" value="NZ_AZDO01000114.1"/>
</dbReference>
<protein>
    <submittedName>
        <fullName evidence="3">Phosphatidylinositol alpha-mannosyltransferase</fullName>
    </submittedName>
</protein>
<evidence type="ECO:0000313" key="3">
    <source>
        <dbReference type="EMBL" id="KRK92131.1"/>
    </source>
</evidence>
<keyword evidence="4" id="KW-1185">Reference proteome</keyword>
<dbReference type="PANTHER" id="PTHR46401">
    <property type="entry name" value="GLYCOSYLTRANSFERASE WBBK-RELATED"/>
    <property type="match status" value="1"/>
</dbReference>
<evidence type="ECO:0000313" key="4">
    <source>
        <dbReference type="Proteomes" id="UP000051379"/>
    </source>
</evidence>
<comment type="caution">
    <text evidence="3">The sequence shown here is derived from an EMBL/GenBank/DDBJ whole genome shotgun (WGS) entry which is preliminary data.</text>
</comment>
<reference evidence="3 4" key="1">
    <citation type="journal article" date="2015" name="Genome Announc.">
        <title>Expanding the biotechnology potential of lactobacilli through comparative genomics of 213 strains and associated genera.</title>
        <authorList>
            <person name="Sun Z."/>
            <person name="Harris H.M."/>
            <person name="McCann A."/>
            <person name="Guo C."/>
            <person name="Argimon S."/>
            <person name="Zhang W."/>
            <person name="Yang X."/>
            <person name="Jeffery I.B."/>
            <person name="Cooney J.C."/>
            <person name="Kagawa T.F."/>
            <person name="Liu W."/>
            <person name="Song Y."/>
            <person name="Salvetti E."/>
            <person name="Wrobel A."/>
            <person name="Rasinkangas P."/>
            <person name="Parkhill J."/>
            <person name="Rea M.C."/>
            <person name="O'Sullivan O."/>
            <person name="Ritari J."/>
            <person name="Douillard F.P."/>
            <person name="Paul Ross R."/>
            <person name="Yang R."/>
            <person name="Briner A.E."/>
            <person name="Felis G.E."/>
            <person name="de Vos W.M."/>
            <person name="Barrangou R."/>
            <person name="Klaenhammer T.R."/>
            <person name="Caufield P.W."/>
            <person name="Cui Y."/>
            <person name="Zhang H."/>
            <person name="O'Toole P.W."/>
        </authorList>
    </citation>
    <scope>NUCLEOTIDE SEQUENCE [LARGE SCALE GENOMIC DNA]</scope>
    <source>
        <strain evidence="3 4">JCM 17355</strain>
    </source>
</reference>
<proteinExistence type="predicted"/>
<keyword evidence="1" id="KW-0808">Transferase</keyword>
<dbReference type="PANTHER" id="PTHR46401:SF2">
    <property type="entry name" value="GLYCOSYLTRANSFERASE WBBK-RELATED"/>
    <property type="match status" value="1"/>
</dbReference>
<sequence>MKEVTVFSYGDSNSLKTWSNVPYFFTTTLEHQGLKVNRVNVEPKRFIRGIWNHIIIRFIRLFYPDSTYLLERTPIFRWYAHIKMKRAVRKFKQTDLFISISFSFHTKKYTDKPTIMFCDWTYDYYFEYFKKRNPDKLELQEIRNQHRLQDNVDAMFVLFPDACNYAKLHSSNPNIFYLGNVINSKPLTIDDQYIDKKFNSNQILFIGVKKYLPGLQKLVQAFIKLRTLQPEFSLNVVGITKSQFIRYAGRVDLTNINFLGYLDKTDINQNKKYYQLVSQAKIFVNTTPNWSSFSATLDVMYHYTPIIVSKYRSFVETFGEDLNFGSYCSNTTDEIFNHINEIISLDYNTYKDLCQYSNQSVQPFTWESYINKLLRTTKNIVPELEE</sequence>
<dbReference type="SUPFAM" id="SSF53756">
    <property type="entry name" value="UDP-Glycosyltransferase/glycogen phosphorylase"/>
    <property type="match status" value="1"/>
</dbReference>
<gene>
    <name evidence="3" type="ORF">FC88_GL000965</name>
</gene>